<accession>A0A8H4LUZ2</accession>
<keyword evidence="6" id="KW-0812">Transmembrane</keyword>
<dbReference type="Pfam" id="PF00069">
    <property type="entry name" value="Pkinase"/>
    <property type="match status" value="1"/>
</dbReference>
<dbReference type="InterPro" id="IPR000719">
    <property type="entry name" value="Prot_kinase_dom"/>
</dbReference>
<evidence type="ECO:0000259" key="7">
    <source>
        <dbReference type="PROSITE" id="PS50011"/>
    </source>
</evidence>
<sequence>MAAQHMPLPQPNFENISEKFHALSTQFALCGNLPAIDKGARLESSTGAMLAELKTLITRQFEAVEKRSRRLDQTWLYIEMSCTTTGEVIRDQPSTLKELDSMPSRRVEAILKQLGESTKGNIEQAFDDSSLRTLAQRWNDRRNSVQWYTFWVAILIFIFTVCLSLLIWTAVSCKSSNISSTAHENMKDILINERYRVDYKIGQGGFGLVYAGTDLQTNTGVALKLMPNADEPRVLQAEAEVYRALAGGAGIPRVLWCGDECDYCVLVHELLGPSLEDLFNYCGRRFSLKTVLLLADQAISRLEYIHRKGFLHRDIKPDNFLMGLGRQGNVLYTIDFGLATEHGSQEHWTSGPRFFGGTVRYASINNHNGREHTWSDDLESLGYVLLYFARGSLPWQGMKAANDHERSELIKNRKMSLSAEELCEGLPQEFTQYIEHARSLAFEERPKYAYLRRLFRRLFTAQGYQHDNVFDWTEKLFHEIHNSAVEPAPPVSPEEGRPEEGRPAKQVATGRVSKNRQNQKGRQQASKKEAK</sequence>
<protein>
    <recommendedName>
        <fullName evidence="1">non-specific serine/threonine protein kinase</fullName>
        <ecNumber evidence="1">2.7.11.1</ecNumber>
    </recommendedName>
</protein>
<dbReference type="SUPFAM" id="SSF56112">
    <property type="entry name" value="Protein kinase-like (PK-like)"/>
    <property type="match status" value="1"/>
</dbReference>
<keyword evidence="6" id="KW-1133">Transmembrane helix</keyword>
<keyword evidence="6" id="KW-0472">Membrane</keyword>
<dbReference type="GO" id="GO:0005524">
    <property type="term" value="F:ATP binding"/>
    <property type="evidence" value="ECO:0007669"/>
    <property type="project" value="UniProtKB-UniRule"/>
</dbReference>
<evidence type="ECO:0000313" key="9">
    <source>
        <dbReference type="Proteomes" id="UP000557566"/>
    </source>
</evidence>
<comment type="caution">
    <text evidence="8">The sequence shown here is derived from an EMBL/GenBank/DDBJ whole genome shotgun (WGS) entry which is preliminary data.</text>
</comment>
<dbReference type="InterPro" id="IPR017441">
    <property type="entry name" value="Protein_kinase_ATP_BS"/>
</dbReference>
<evidence type="ECO:0000313" key="8">
    <source>
        <dbReference type="EMBL" id="KAF4505681.1"/>
    </source>
</evidence>
<evidence type="ECO:0000256" key="2">
    <source>
        <dbReference type="ARBA" id="ARBA00022741"/>
    </source>
</evidence>
<evidence type="ECO:0000256" key="3">
    <source>
        <dbReference type="ARBA" id="ARBA00022840"/>
    </source>
</evidence>
<feature type="transmembrane region" description="Helical" evidence="6">
    <location>
        <begin position="147"/>
        <end position="171"/>
    </location>
</feature>
<dbReference type="InterPro" id="IPR011009">
    <property type="entry name" value="Kinase-like_dom_sf"/>
</dbReference>
<dbReference type="PROSITE" id="PS50011">
    <property type="entry name" value="PROTEIN_KINASE_DOM"/>
    <property type="match status" value="1"/>
</dbReference>
<evidence type="ECO:0000256" key="5">
    <source>
        <dbReference type="SAM" id="MobiDB-lite"/>
    </source>
</evidence>
<dbReference type="InterPro" id="IPR008271">
    <property type="entry name" value="Ser/Thr_kinase_AS"/>
</dbReference>
<feature type="binding site" evidence="4">
    <location>
        <position position="224"/>
    </location>
    <ligand>
        <name>ATP</name>
        <dbReference type="ChEBI" id="CHEBI:30616"/>
    </ligand>
</feature>
<evidence type="ECO:0000256" key="6">
    <source>
        <dbReference type="SAM" id="Phobius"/>
    </source>
</evidence>
<dbReference type="EC" id="2.7.11.1" evidence="1"/>
<feature type="compositionally biased region" description="Basic and acidic residues" evidence="5">
    <location>
        <begin position="494"/>
        <end position="503"/>
    </location>
</feature>
<dbReference type="PROSITE" id="PS00108">
    <property type="entry name" value="PROTEIN_KINASE_ST"/>
    <property type="match status" value="1"/>
</dbReference>
<dbReference type="PANTHER" id="PTHR11909">
    <property type="entry name" value="CASEIN KINASE-RELATED"/>
    <property type="match status" value="1"/>
</dbReference>
<proteinExistence type="predicted"/>
<gene>
    <name evidence="8" type="ORF">G6O67_007603</name>
</gene>
<dbReference type="InterPro" id="IPR050235">
    <property type="entry name" value="CK1_Ser-Thr_kinase"/>
</dbReference>
<dbReference type="Gene3D" id="1.10.510.10">
    <property type="entry name" value="Transferase(Phosphotransferase) domain 1"/>
    <property type="match status" value="1"/>
</dbReference>
<reference evidence="8 9" key="1">
    <citation type="journal article" date="2020" name="Genome Biol. Evol.">
        <title>A new high-quality draft genome assembly of the Chinese cordyceps Ophiocordyceps sinensis.</title>
        <authorList>
            <person name="Shu R."/>
            <person name="Zhang J."/>
            <person name="Meng Q."/>
            <person name="Zhang H."/>
            <person name="Zhou G."/>
            <person name="Li M."/>
            <person name="Wu P."/>
            <person name="Zhao Y."/>
            <person name="Chen C."/>
            <person name="Qin Q."/>
        </authorList>
    </citation>
    <scope>NUCLEOTIDE SEQUENCE [LARGE SCALE GENOMIC DNA]</scope>
    <source>
        <strain evidence="8 9">IOZ07</strain>
    </source>
</reference>
<keyword evidence="9" id="KW-1185">Reference proteome</keyword>
<feature type="region of interest" description="Disordered" evidence="5">
    <location>
        <begin position="484"/>
        <end position="531"/>
    </location>
</feature>
<name>A0A8H4LUZ2_9HYPO</name>
<evidence type="ECO:0000256" key="4">
    <source>
        <dbReference type="PROSITE-ProRule" id="PRU10141"/>
    </source>
</evidence>
<dbReference type="OrthoDB" id="5800476at2759"/>
<dbReference type="GO" id="GO:0004674">
    <property type="term" value="F:protein serine/threonine kinase activity"/>
    <property type="evidence" value="ECO:0007669"/>
    <property type="project" value="UniProtKB-EC"/>
</dbReference>
<dbReference type="PROSITE" id="PS00107">
    <property type="entry name" value="PROTEIN_KINASE_ATP"/>
    <property type="match status" value="1"/>
</dbReference>
<dbReference type="SMART" id="SM00220">
    <property type="entry name" value="S_TKc"/>
    <property type="match status" value="1"/>
</dbReference>
<feature type="domain" description="Protein kinase" evidence="7">
    <location>
        <begin position="195"/>
        <end position="459"/>
    </location>
</feature>
<dbReference type="CDD" id="cd14016">
    <property type="entry name" value="STKc_CK1"/>
    <property type="match status" value="1"/>
</dbReference>
<evidence type="ECO:0000256" key="1">
    <source>
        <dbReference type="ARBA" id="ARBA00012513"/>
    </source>
</evidence>
<dbReference type="AlphaFoldDB" id="A0A8H4LUZ2"/>
<organism evidence="8 9">
    <name type="scientific">Ophiocordyceps sinensis</name>
    <dbReference type="NCBI Taxonomy" id="72228"/>
    <lineage>
        <taxon>Eukaryota</taxon>
        <taxon>Fungi</taxon>
        <taxon>Dikarya</taxon>
        <taxon>Ascomycota</taxon>
        <taxon>Pezizomycotina</taxon>
        <taxon>Sordariomycetes</taxon>
        <taxon>Hypocreomycetidae</taxon>
        <taxon>Hypocreales</taxon>
        <taxon>Ophiocordycipitaceae</taxon>
        <taxon>Ophiocordyceps</taxon>
    </lineage>
</organism>
<dbReference type="Proteomes" id="UP000557566">
    <property type="component" value="Unassembled WGS sequence"/>
</dbReference>
<keyword evidence="3 4" id="KW-0067">ATP-binding</keyword>
<dbReference type="EMBL" id="JAAVMX010000008">
    <property type="protein sequence ID" value="KAF4505681.1"/>
    <property type="molecule type" value="Genomic_DNA"/>
</dbReference>
<keyword evidence="2 4" id="KW-0547">Nucleotide-binding</keyword>